<dbReference type="SMART" id="SM00852">
    <property type="entry name" value="MoCF_biosynth"/>
    <property type="match status" value="1"/>
</dbReference>
<organism evidence="5 6">
    <name type="scientific">Andreesenia angusta</name>
    <dbReference type="NCBI Taxonomy" id="39480"/>
    <lineage>
        <taxon>Bacteria</taxon>
        <taxon>Bacillati</taxon>
        <taxon>Bacillota</taxon>
        <taxon>Tissierellia</taxon>
        <taxon>Tissierellales</taxon>
        <taxon>Gottschalkiaceae</taxon>
        <taxon>Andreesenia</taxon>
    </lineage>
</organism>
<dbReference type="PANTHER" id="PTHR43764">
    <property type="entry name" value="MOLYBDENUM COFACTOR BIOSYNTHESIS"/>
    <property type="match status" value="1"/>
</dbReference>
<dbReference type="RefSeq" id="WP_071064551.1">
    <property type="nucleotide sequence ID" value="NZ_MKIE01000015.1"/>
</dbReference>
<name>A0A1S1V413_9FIRM</name>
<accession>A0A1S1V413</accession>
<evidence type="ECO:0000256" key="3">
    <source>
        <dbReference type="ARBA" id="ARBA00023150"/>
    </source>
</evidence>
<comment type="pathway">
    <text evidence="2">Cofactor biosynthesis; molybdopterin biosynthesis.</text>
</comment>
<sequence length="164" mass="18269">MIRVGIITSSDKGSRGEREDLSGAVIREIVESRGYTVERQVILPDEIELLSEEMIRMSDEHKIELILTTGGTGFSPRDITPEATNRVIDRPTPGIPEAMRYHSLGITPRGMLSRGTAGIRQNRTLIVNLPGSQKAVREILEYIIDSVEHGVEIMLERTSECGRK</sequence>
<evidence type="ECO:0000313" key="5">
    <source>
        <dbReference type="EMBL" id="OHW61342.1"/>
    </source>
</evidence>
<keyword evidence="6" id="KW-1185">Reference proteome</keyword>
<dbReference type="Pfam" id="PF00994">
    <property type="entry name" value="MoCF_biosynth"/>
    <property type="match status" value="1"/>
</dbReference>
<dbReference type="SUPFAM" id="SSF53218">
    <property type="entry name" value="Molybdenum cofactor biosynthesis proteins"/>
    <property type="match status" value="1"/>
</dbReference>
<keyword evidence="5" id="KW-0808">Transferase</keyword>
<dbReference type="EMBL" id="MKIE01000015">
    <property type="protein sequence ID" value="OHW61342.1"/>
    <property type="molecule type" value="Genomic_DNA"/>
</dbReference>
<dbReference type="NCBIfam" id="TIGR00177">
    <property type="entry name" value="molyb_syn"/>
    <property type="match status" value="1"/>
</dbReference>
<protein>
    <submittedName>
        <fullName evidence="5">Molybdopterin adenylyltransferase</fullName>
        <ecNumber evidence="5">2.7.7.75</ecNumber>
    </submittedName>
</protein>
<dbReference type="InterPro" id="IPR051920">
    <property type="entry name" value="MPT_Adenylyltrnsfr/MoaC-Rel"/>
</dbReference>
<keyword evidence="3" id="KW-0501">Molybdenum cofactor biosynthesis</keyword>
<dbReference type="AlphaFoldDB" id="A0A1S1V413"/>
<evidence type="ECO:0000259" key="4">
    <source>
        <dbReference type="SMART" id="SM00852"/>
    </source>
</evidence>
<evidence type="ECO:0000256" key="1">
    <source>
        <dbReference type="ARBA" id="ARBA00003487"/>
    </source>
</evidence>
<dbReference type="STRING" id="39480.EUAN_22850"/>
<proteinExistence type="predicted"/>
<dbReference type="Gene3D" id="3.40.980.10">
    <property type="entry name" value="MoaB/Mog-like domain"/>
    <property type="match status" value="1"/>
</dbReference>
<feature type="domain" description="MoaB/Mog" evidence="4">
    <location>
        <begin position="5"/>
        <end position="150"/>
    </location>
</feature>
<dbReference type="InterPro" id="IPR008284">
    <property type="entry name" value="MoCF_biosynth_CS"/>
</dbReference>
<dbReference type="PROSITE" id="PS01078">
    <property type="entry name" value="MOCF_BIOSYNTHESIS_1"/>
    <property type="match status" value="1"/>
</dbReference>
<keyword evidence="5" id="KW-0548">Nucleotidyltransferase</keyword>
<dbReference type="Proteomes" id="UP000180254">
    <property type="component" value="Unassembled WGS sequence"/>
</dbReference>
<dbReference type="UniPathway" id="UPA00344"/>
<comment type="function">
    <text evidence="1">May be involved in the biosynthesis of molybdopterin.</text>
</comment>
<gene>
    <name evidence="5" type="primary">mog</name>
    <name evidence="5" type="ORF">EUAN_22850</name>
</gene>
<dbReference type="GO" id="GO:0006777">
    <property type="term" value="P:Mo-molybdopterin cofactor biosynthetic process"/>
    <property type="evidence" value="ECO:0007669"/>
    <property type="project" value="UniProtKB-KW"/>
</dbReference>
<dbReference type="EC" id="2.7.7.75" evidence="5"/>
<reference evidence="5 6" key="1">
    <citation type="submission" date="2016-09" db="EMBL/GenBank/DDBJ databases">
        <title>Genome sequence of Eubacterium angustum.</title>
        <authorList>
            <person name="Poehlein A."/>
            <person name="Daniel R."/>
        </authorList>
    </citation>
    <scope>NUCLEOTIDE SEQUENCE [LARGE SCALE GENOMIC DNA]</scope>
    <source>
        <strain evidence="5 6">DSM 1989</strain>
    </source>
</reference>
<dbReference type="PANTHER" id="PTHR43764:SF1">
    <property type="entry name" value="MOLYBDOPTERIN MOLYBDOTRANSFERASE"/>
    <property type="match status" value="1"/>
</dbReference>
<evidence type="ECO:0000256" key="2">
    <source>
        <dbReference type="ARBA" id="ARBA00005046"/>
    </source>
</evidence>
<dbReference type="InterPro" id="IPR036425">
    <property type="entry name" value="MoaB/Mog-like_dom_sf"/>
</dbReference>
<dbReference type="OrthoDB" id="9784492at2"/>
<dbReference type="CDD" id="cd00886">
    <property type="entry name" value="MogA_MoaB"/>
    <property type="match status" value="1"/>
</dbReference>
<evidence type="ECO:0000313" key="6">
    <source>
        <dbReference type="Proteomes" id="UP000180254"/>
    </source>
</evidence>
<dbReference type="InterPro" id="IPR001453">
    <property type="entry name" value="MoaB/Mog_dom"/>
</dbReference>
<comment type="caution">
    <text evidence="5">The sequence shown here is derived from an EMBL/GenBank/DDBJ whole genome shotgun (WGS) entry which is preliminary data.</text>
</comment>
<dbReference type="GO" id="GO:0061598">
    <property type="term" value="F:molybdopterin adenylyltransferase activity"/>
    <property type="evidence" value="ECO:0007669"/>
    <property type="project" value="UniProtKB-EC"/>
</dbReference>